<dbReference type="InterPro" id="IPR016036">
    <property type="entry name" value="Malonyl_transacylase_ACP-bd"/>
</dbReference>
<dbReference type="InterPro" id="IPR036291">
    <property type="entry name" value="NAD(P)-bd_dom_sf"/>
</dbReference>
<dbReference type="PROSITE" id="PS52004">
    <property type="entry name" value="KS3_2"/>
    <property type="match status" value="3"/>
</dbReference>
<dbReference type="InterPro" id="IPR015083">
    <property type="entry name" value="NorB/c/GfsB-D-like_docking"/>
</dbReference>
<dbReference type="EMBL" id="CP163439">
    <property type="protein sequence ID" value="XDQ38273.1"/>
    <property type="molecule type" value="Genomic_DNA"/>
</dbReference>
<keyword evidence="6" id="KW-0511">Multifunctional enzyme</keyword>
<dbReference type="InterPro" id="IPR050091">
    <property type="entry name" value="PKS_NRPS_Biosynth_Enz"/>
</dbReference>
<dbReference type="Pfam" id="PF08990">
    <property type="entry name" value="Docking"/>
    <property type="match status" value="1"/>
</dbReference>
<dbReference type="GO" id="GO:0004315">
    <property type="term" value="F:3-oxoacyl-[acyl-carrier-protein] synthase activity"/>
    <property type="evidence" value="ECO:0007669"/>
    <property type="project" value="InterPro"/>
</dbReference>
<dbReference type="InterPro" id="IPR020806">
    <property type="entry name" value="PKS_PP-bd"/>
</dbReference>
<dbReference type="InterPro" id="IPR020841">
    <property type="entry name" value="PKS_Beta-ketoAc_synthase_dom"/>
</dbReference>
<dbReference type="Gene3D" id="3.40.47.10">
    <property type="match status" value="3"/>
</dbReference>
<feature type="region of interest" description="Disordered" evidence="8">
    <location>
        <begin position="1635"/>
        <end position="1661"/>
    </location>
</feature>
<reference evidence="11" key="1">
    <citation type="submission" date="2024-07" db="EMBL/GenBank/DDBJ databases">
        <authorList>
            <person name="Yu S.T."/>
        </authorList>
    </citation>
    <scope>NUCLEOTIDE SEQUENCE</scope>
    <source>
        <strain evidence="11">R28</strain>
    </source>
</reference>
<feature type="domain" description="Ketosynthase family 3 (KS3)" evidence="10">
    <location>
        <begin position="3143"/>
        <end position="3561"/>
    </location>
</feature>
<accession>A0AB39QA64</accession>
<feature type="region of interest" description="Disordered" evidence="8">
    <location>
        <begin position="1505"/>
        <end position="1550"/>
    </location>
</feature>
<dbReference type="SUPFAM" id="SSF101173">
    <property type="entry name" value="Docking domain B of the erythromycin polyketide synthase (DEBS)"/>
    <property type="match status" value="1"/>
</dbReference>
<evidence type="ECO:0000256" key="6">
    <source>
        <dbReference type="ARBA" id="ARBA00023268"/>
    </source>
</evidence>
<dbReference type="Pfam" id="PF18369">
    <property type="entry name" value="PKS_DE"/>
    <property type="match status" value="1"/>
</dbReference>
<dbReference type="InterPro" id="IPR009081">
    <property type="entry name" value="PP-bd_ACP"/>
</dbReference>
<feature type="domain" description="Ketosynthase family 3 (KS3)" evidence="10">
    <location>
        <begin position="1661"/>
        <end position="2087"/>
    </location>
</feature>
<feature type="domain" description="Carrier" evidence="9">
    <location>
        <begin position="3047"/>
        <end position="3122"/>
    </location>
</feature>
<dbReference type="CDD" id="cd00833">
    <property type="entry name" value="PKS"/>
    <property type="match status" value="3"/>
</dbReference>
<evidence type="ECO:0000256" key="4">
    <source>
        <dbReference type="ARBA" id="ARBA00022679"/>
    </source>
</evidence>
<proteinExistence type="predicted"/>
<feature type="region of interest" description="Disordered" evidence="8">
    <location>
        <begin position="461"/>
        <end position="482"/>
    </location>
</feature>
<feature type="domain" description="Carrier" evidence="9">
    <location>
        <begin position="4505"/>
        <end position="4580"/>
    </location>
</feature>
<sequence length="4672" mass="488253">MANEDKLRDYLRRVTAELHETSERLRAVEEKDREPIAIVAMSCRYPGDVSSPEELWELAAAGRDGITEFPADRGWDVDSLYDPEMRRPNTSYTREGGFLHDAGDFDAELFKISPREALAMDPQQRLLLEATWEAIERGGIDPLSLRGSRTGVFAGVMYHNHAASLGAVPEGVDGFLGTGTASSVVTGRVAYTLGLEGPAVTVDTACSSSLVSLHLAMQSLRSGECAMALAGGVTVMTTPATFIDFSKQRGLAANGRCKAFADAADGTGWGEGVGMLLLERLSDARRNGHQVLAVVRGSAANQDGASNGLTAPNGPSQQRVIRQALANAGLSAADVDAVEAHGTGTTLGDPIEAQALLATYGQERTGERPLWLGSLKSNIGHTQAAAGVAGVIKMVMAMRHGVLPRTLHVDEPSSHVDWSAGAVELLKESVAWPKTGAPRRAGVSSFGISGTNAHVILEQAPAESATEERAANGGGTAREAGPLAPVTSDVLPWVLSGKSPEAVAGQASRMLAYLEDRPESEPAAPADVAWSLSTTRAQLEHRVAVIAERQADFRAGLMALAQGGSAPGVVRAVAGRETRPVFVFPGQGAQWTGMAAGLLESSPVFAARLTECGAALAPYVDWSLLDVVRGAQGAPSSDRVDVMQPVLWAIMVSLAEVWRSVGVLPGAVLGHSQGEIAAAVVAGGLSLEDGARLVALRRRVTLPLSGRGGMTSVARDADWVAERVARYGSRLSVAAVNGPGSAVVSGDLDALEEWEGECAAAGVRTRRIPMDYASHSAQIDGVREELAQALTGLAPRSATVPFYSTLTGGPLDTVELGADYWFRNLRSRVEFEAATRAALAAGHRVFVEVSPHAVLGFGLQETFDALGSDAVALGTLRRGEDETRRLLVSLAEAWAHGVEVDWRAVLAGTGPRRVVDLPTYAFQHRRYWLDAVSRPHSTDPAEPAGRATAGAAPEDGTFWAAVESEDLEALTRTLAVDTEQSFAAALPALAAWRQQRTALATIDAWRYRVTWQRIAESAGAAVLSGTCLVIAPEPDGSGEEEHAAEHVAGYAAGIEQYVQQCVSALAPADVRVVRVGPGHDSEALAARIRNALADADGSDGTLGTADDGAAVAGILSLLALDTSAHPDADAVPAGFASTLTLVKALGHTEEKALHEALQKAPLWIATRGAASVGRTDQVTDPTQALLWGLGGVISAEHPQLWGGLVDLPAELDRRAAHRLRRVLAAADGEDQLAVRTTGLHARRLVHAPHRPGLGPAQPGPDAADPTATAWTPPRGTALITGGTGALGAHVARWLADQGCEHLLLVSRRGQDAPGAQALATELGAKGSKVTLAACDAGDRNALAELLASVPAELPLTAVFHSAALLDDGLLDTLTTGQLDRALRAKVRAAVNLHELTRDLGTDLSAFVLFSSVAGVLGGAGQGNYAPANAFLDALAQHRRAHGLTATSLQWGHWRGSGLGEGQEERFARTGVGAMDPELALMALRQALQDDETTLAVADVRWERPAERGRTRRPNPLLRELPELRDTAQDTAPGRPEAETDRHSALSSRLHGMSDQDGLRLVLDVVRSEAAALLGHASREGVPPDRAFLDLGFSSVSAVELRNRLDAVSELSLPTTLVYDHPSPESLARHLWSELTENGDNRPSPYGSEGAGGSAGSDGSHGDPIVVVGMSCRFPGGVGSAEELWELLATGADGVTGLPENRGWDLASLYDPNPEGVGTSYTREGGFLHDATDFDAEFFGISPREALAMDPQQRLFLEATWEAIERAGIDPTSLRGSRTGVFAGTNGQDYAHLMDTASESTAGYGATGSSASVLSGRVSYALGLEGPAVTVDTACSSSLVALHWAIQALRSGECTMALAGGVTVMSTPGAFIEFSRQGGLAPDGRCKAFAESADGTAWGEGVGVLLVERLSDARRLGHGVLAVVRGSAVNQDGASNGLTAPNGPSQQRVIRAALASAGLQASQVDAVEAHGTGTTLGDPIEAQALLATYGQGRPEGRPLWLGSVKSNIGHTQAAAGVAGIIKMVMAMRHGVLPRTLHVDEPTPQVDWSAGAVELLAESVAWPETGEPRRAGVSSFGISGTNAHVIVEQAPEVEEPEPVVDPVALPVVPWVVSAKSEEALAGQVERLRSFVAERPELSPVDVGFSLATTRAVLEHRAVLIGGEQVAEGSVSPGKAGVLFSGQGSQRAGMGRELYEAYPVFADAFDAVCAELDRHLDQSLREVVFDGGELLDQTQFTQAGLFALEVALFELVTSWGVKPDYLLGHSIGELSAAYVAGVLSLEDAAELVAARGRLMQALPAGGAMVSLQAAEDEVVPLLGDGVSIAALNGPRSTVISGDEDAVLAIAAHFEAAGRKTKRLRVSHAFHSPRMDAMLDDFRAVAQGLTFNAPQLSIVSDVTGEVLSAEEIQDPEYWVRHVREAVRFLDGIRTLEAEGVTAFLELGPDGVLSAMAQDCVTSGSGSDSGELAFVPVLRKNREEPETLLTALAQLHVRGKAVDWSAYFSGAGAGAGAGAGVGARRVDLPTYAFQRERFWPESVALSMSSSADAWRYRTEWEPVPGLGGEGLSGRWLVVAPSACPGHPVVAGIRACGGEVVEWLVDGGEVSREALAARLAGQGGDFAGVVSLLALGGREDMALGTLSLVQALGDADWSVPLWCLTRGAVVVGPEDGSVDAVQAQVWGLGRVAALEHPDRWGGLVDLPVAVDEAALGLLCGVLSGTGVSAAGEDQLAVRASGVYGRRLVRASVNSRVVAGGWSLRGTVLVTGGTGALGGHVARWAAGSGAERLVLTSRRGLGAPGAVELVAELEALGVAVEVVVCDVSDRKALEALVEGLKEAGTPVRSVVHTAGVNKLIALDETGADDYAEVLRAKVAGAAHLDALFGDSDDGEELDAFVLFSSIAGVWGSGGQAAYAAANAPLDALAQDRRARGLTATSVSWGPWADGGMVEGEAAEHLNRRGLSAMSPVRAIDGLRRALAEGDTHVTVADVDWTRFVAAFTALRPSTLLGDLADDHDHDRDHDRDRDAAGGTYADAEQSALRTRLLGVTGAERDTVLLDLVRRQVAAVLGHANTAKVSADRAFKELGFDSLTAVELRNGLRKETGLELATTLVFDCPNPKALADHLRSRIFGDSAAPVGEVLPAATVTQPNDPIAIVGMSCRLPGGVRSPEDLWSLLAAGNDGITGFPVDRGWVTDPAASFVRSGGFLHDAGEFDADFFGISPREALAMDPQQRLLLETAWQAFERAGIDPTSVRGSQVAVFAGAASQGYASGPNSGEEEGLGGHLLTGNATSVLSGRISYAFGLEGPAMTVDTACSSSLVALHLAAQALRAGECSMALVGGVTVMATPVTFSEFSRQGGLAGDGRCKSFAEAADGTGWSEGVGMLLVERLSDARRLGHEVLAVVRGSAVNQDGASNGLTAPNGPAQQRVIRQALANAGLSVADVDAVEAHGTGTALGDPIEAQALLATYGQERTGEHPLWLGSLKSNIGHTQAAAGVAGIIKMVMAMREGVLPRTLHVDEPSSHVDWSAGAVELLTELVAWPETGEPRRAGVSSFGVSGTNAHVIVEQAPEAEEPQPAEASVTLPVVPWVVSAKSDEALSVQVERLRTFVAEHPEATPVDVGFSLATTRAALEQRAVLIGERTVRGVASEGRTGVLFSGQGSQRVGMGRELHAAFPVFADAFDAVCAELDRHLDQSLREVVFEGGELLDQTQFTQAGLFALEVALFELVTSWGVKPDFLLGHSIGELSAAYVAGVLSLEGAAALVAARGRLMQALPTDGAMVSLQASEDEVLPLLVEGVSVAALNGLRSTVISGDEAEVLRIAAHFQAEGRKTKRLRVSHAFHSPRMDAMLDDFRAVAQGLTFNAPQLSIVSDVTGEVLSAEEIQDPEYWVRHVREAVRFLDGVRTLESAGVTAFLELGPDGVLSAMAQDCVTSGSGPDDDELTFVPALRKNREEPESLLTALAELHVRGKQVDWSAYYSGTRARRVDLPTYAFQREHYWLKEPSSLRAGGVDSWRYQVTWKPTEHGAAEAVPGQWVVVCRDADVDHLVVSALLSRGADVVVVPVGAGDVVDREALGARVAGLSGEVRVVSLLGPGETEPGLAVLSLVQALDDLAVSGPLWCVTRGAVVVGPEDGLVDAVQAQVWGLGRVAALEHPDRWGGLVDLPVAVDEAALGLLCGVLSGTGLGAAGEDQLAVRASGVYGRRLVRASVNSRVVAGGWALRGTVLVTGGTGALGGHVARWAAGSGAERLVLTSRRGLAAPGAVELVAELEALGAAVEVVVCDVSDRKALEALVEGLKEAGTPVRSVVHTAGLGQVTALSDMGAEEFAEVLRAKVEGATHLDALFGDASDGGDLDAFVLFSSISAVWGSGGQAAYAAANAHLDALAQDRRARGLTATSVSWGPWADGGMAEGTSGELSRRGLSVMAPEAAIGALHQALADDATLLTVADVDWQRFAPAFTVRRPSPLLGELADVQKVLERDHDDADGGRGGDAAAELRARLAQANESQQNRILLELVRTEAADVLGHATADAVRPRRGFVELGFDSLMAVEVRNRLARHTGLRLSTTLLFDFPSPAALAQHLRAELAQDLSAEASTSVAAVLNELERMLSGLSTDDVDGVDITERLQGLLTTWSGAQVRMTSPLPEAGEPAAAAMDSDLESATSDEMFDLIQREFGKF</sequence>
<gene>
    <name evidence="11" type="ORF">AB5J49_35665</name>
</gene>
<dbReference type="Pfam" id="PF08659">
    <property type="entry name" value="KR"/>
    <property type="match status" value="3"/>
</dbReference>
<dbReference type="Gene3D" id="1.10.1200.10">
    <property type="entry name" value="ACP-like"/>
    <property type="match status" value="3"/>
</dbReference>
<dbReference type="Pfam" id="PF00550">
    <property type="entry name" value="PP-binding"/>
    <property type="match status" value="3"/>
</dbReference>
<dbReference type="SUPFAM" id="SSF53901">
    <property type="entry name" value="Thiolase-like"/>
    <property type="match status" value="3"/>
</dbReference>
<dbReference type="Pfam" id="PF00109">
    <property type="entry name" value="ketoacyl-synt"/>
    <property type="match status" value="3"/>
</dbReference>
<dbReference type="InterPro" id="IPR013968">
    <property type="entry name" value="PKS_KR"/>
</dbReference>
<dbReference type="Gene3D" id="3.30.70.3290">
    <property type="match status" value="3"/>
</dbReference>
<evidence type="ECO:0000256" key="8">
    <source>
        <dbReference type="SAM" id="MobiDB-lite"/>
    </source>
</evidence>
<dbReference type="InterPro" id="IPR006162">
    <property type="entry name" value="Ppantetheine_attach_site"/>
</dbReference>
<dbReference type="CDD" id="cd08952">
    <property type="entry name" value="KR_1_SDR_x"/>
    <property type="match status" value="3"/>
</dbReference>
<evidence type="ECO:0000256" key="2">
    <source>
        <dbReference type="ARBA" id="ARBA00022450"/>
    </source>
</evidence>
<comment type="cofactor">
    <cofactor evidence="1">
        <name>pantetheine 4'-phosphate</name>
        <dbReference type="ChEBI" id="CHEBI:47942"/>
    </cofactor>
</comment>
<evidence type="ECO:0000256" key="5">
    <source>
        <dbReference type="ARBA" id="ARBA00023194"/>
    </source>
</evidence>
<dbReference type="PROSITE" id="PS00606">
    <property type="entry name" value="KS3_1"/>
    <property type="match status" value="3"/>
</dbReference>
<evidence type="ECO:0000313" key="11">
    <source>
        <dbReference type="EMBL" id="XDQ38273.1"/>
    </source>
</evidence>
<dbReference type="FunFam" id="3.40.366.10:FF:000002">
    <property type="entry name" value="Probable polyketide synthase 2"/>
    <property type="match status" value="3"/>
</dbReference>
<dbReference type="InterPro" id="IPR041618">
    <property type="entry name" value="PKS_DE"/>
</dbReference>
<evidence type="ECO:0000256" key="3">
    <source>
        <dbReference type="ARBA" id="ARBA00022553"/>
    </source>
</evidence>
<dbReference type="Gene3D" id="6.10.140.1830">
    <property type="match status" value="1"/>
</dbReference>
<organism evidence="11">
    <name type="scientific">Streptomyces sp. R28</name>
    <dbReference type="NCBI Taxonomy" id="3238628"/>
    <lineage>
        <taxon>Bacteria</taxon>
        <taxon>Bacillati</taxon>
        <taxon>Actinomycetota</taxon>
        <taxon>Actinomycetes</taxon>
        <taxon>Kitasatosporales</taxon>
        <taxon>Streptomycetaceae</taxon>
        <taxon>Streptomyces</taxon>
    </lineage>
</organism>
<dbReference type="SMART" id="SM01294">
    <property type="entry name" value="PKS_PP_betabranch"/>
    <property type="match status" value="3"/>
</dbReference>
<dbReference type="Gene3D" id="3.40.366.10">
    <property type="entry name" value="Malonyl-Coenzyme A Acyl Carrier Protein, domain 2"/>
    <property type="match status" value="3"/>
</dbReference>
<dbReference type="FunFam" id="1.10.1200.10:FF:000007">
    <property type="entry name" value="Probable polyketide synthase pks17"/>
    <property type="match status" value="2"/>
</dbReference>
<dbReference type="RefSeq" id="WP_369172971.1">
    <property type="nucleotide sequence ID" value="NZ_CP163439.1"/>
</dbReference>
<evidence type="ECO:0000259" key="9">
    <source>
        <dbReference type="PROSITE" id="PS50075"/>
    </source>
</evidence>
<dbReference type="SUPFAM" id="SSF51735">
    <property type="entry name" value="NAD(P)-binding Rossmann-fold domains"/>
    <property type="match status" value="6"/>
</dbReference>
<dbReference type="SUPFAM" id="SSF52151">
    <property type="entry name" value="FabD/lysophospholipase-like"/>
    <property type="match status" value="3"/>
</dbReference>
<dbReference type="SUPFAM" id="SSF55048">
    <property type="entry name" value="Probable ACP-binding domain of malonyl-CoA ACP transacylase"/>
    <property type="match status" value="3"/>
</dbReference>
<dbReference type="GO" id="GO:0031177">
    <property type="term" value="F:phosphopantetheine binding"/>
    <property type="evidence" value="ECO:0007669"/>
    <property type="project" value="InterPro"/>
</dbReference>
<keyword evidence="2" id="KW-0596">Phosphopantetheine</keyword>
<dbReference type="InterPro" id="IPR016035">
    <property type="entry name" value="Acyl_Trfase/lysoPLipase"/>
</dbReference>
<keyword evidence="3" id="KW-0597">Phosphoprotein</keyword>
<dbReference type="InterPro" id="IPR036299">
    <property type="entry name" value="Polyketide_synth_docking_sf"/>
</dbReference>
<dbReference type="SUPFAM" id="SSF47336">
    <property type="entry name" value="ACP-like"/>
    <property type="match status" value="3"/>
</dbReference>
<dbReference type="GO" id="GO:0004312">
    <property type="term" value="F:fatty acid synthase activity"/>
    <property type="evidence" value="ECO:0007669"/>
    <property type="project" value="TreeGrafter"/>
</dbReference>
<dbReference type="InterPro" id="IPR018201">
    <property type="entry name" value="Ketoacyl_synth_AS"/>
</dbReference>
<dbReference type="InterPro" id="IPR014031">
    <property type="entry name" value="Ketoacyl_synth_C"/>
</dbReference>
<evidence type="ECO:0000259" key="10">
    <source>
        <dbReference type="PROSITE" id="PS52004"/>
    </source>
</evidence>
<feature type="compositionally biased region" description="Low complexity" evidence="8">
    <location>
        <begin position="940"/>
        <end position="953"/>
    </location>
</feature>
<keyword evidence="7" id="KW-0012">Acyltransferase</keyword>
<dbReference type="PANTHER" id="PTHR43775">
    <property type="entry name" value="FATTY ACID SYNTHASE"/>
    <property type="match status" value="1"/>
</dbReference>
<dbReference type="InterPro" id="IPR001227">
    <property type="entry name" value="Ac_transferase_dom_sf"/>
</dbReference>
<dbReference type="Pfam" id="PF00698">
    <property type="entry name" value="Acyl_transf_1"/>
    <property type="match status" value="3"/>
</dbReference>
<dbReference type="InterPro" id="IPR014030">
    <property type="entry name" value="Ketoacyl_synth_N"/>
</dbReference>
<feature type="region of interest" description="Disordered" evidence="8">
    <location>
        <begin position="3003"/>
        <end position="3025"/>
    </location>
</feature>
<feature type="domain" description="Carrier" evidence="9">
    <location>
        <begin position="1559"/>
        <end position="1634"/>
    </location>
</feature>
<evidence type="ECO:0000256" key="7">
    <source>
        <dbReference type="ARBA" id="ARBA00023315"/>
    </source>
</evidence>
<feature type="domain" description="Ketosynthase family 3 (KS3)" evidence="10">
    <location>
        <begin position="33"/>
        <end position="459"/>
    </location>
</feature>
<dbReference type="InterPro" id="IPR032821">
    <property type="entry name" value="PKS_assoc"/>
</dbReference>
<feature type="region of interest" description="Disordered" evidence="8">
    <location>
        <begin position="1249"/>
        <end position="1270"/>
    </location>
</feature>
<dbReference type="NCBIfam" id="NF045894">
    <property type="entry name" value="PKS_plus_SDR"/>
    <property type="match status" value="1"/>
</dbReference>
<dbReference type="Gene3D" id="3.40.50.720">
    <property type="entry name" value="NAD(P)-binding Rossmann-like Domain"/>
    <property type="match status" value="3"/>
</dbReference>
<feature type="region of interest" description="Disordered" evidence="8">
    <location>
        <begin position="934"/>
        <end position="953"/>
    </location>
</feature>
<dbReference type="SMART" id="SM00822">
    <property type="entry name" value="PKS_KR"/>
    <property type="match status" value="3"/>
</dbReference>
<dbReference type="SMART" id="SM00827">
    <property type="entry name" value="PKS_AT"/>
    <property type="match status" value="3"/>
</dbReference>
<dbReference type="Pfam" id="PF02801">
    <property type="entry name" value="Ketoacyl-synt_C"/>
    <property type="match status" value="3"/>
</dbReference>
<dbReference type="FunFam" id="3.40.47.10:FF:000019">
    <property type="entry name" value="Polyketide synthase type I"/>
    <property type="match status" value="3"/>
</dbReference>
<dbReference type="PROSITE" id="PS50075">
    <property type="entry name" value="CARRIER"/>
    <property type="match status" value="3"/>
</dbReference>
<dbReference type="SMART" id="SM00823">
    <property type="entry name" value="PKS_PP"/>
    <property type="match status" value="3"/>
</dbReference>
<dbReference type="InterPro" id="IPR014043">
    <property type="entry name" value="Acyl_transferase_dom"/>
</dbReference>
<feature type="compositionally biased region" description="Basic and acidic residues" evidence="8">
    <location>
        <begin position="3005"/>
        <end position="3020"/>
    </location>
</feature>
<dbReference type="SMART" id="SM00825">
    <property type="entry name" value="PKS_KS"/>
    <property type="match status" value="3"/>
</dbReference>
<dbReference type="GO" id="GO:0033068">
    <property type="term" value="P:macrolide biosynthetic process"/>
    <property type="evidence" value="ECO:0007669"/>
    <property type="project" value="UniProtKB-ARBA"/>
</dbReference>
<dbReference type="PANTHER" id="PTHR43775:SF51">
    <property type="entry name" value="INACTIVE PHENOLPHTHIOCEROL SYNTHESIS POLYKETIDE SYNTHASE TYPE I PKS1-RELATED"/>
    <property type="match status" value="1"/>
</dbReference>
<dbReference type="InterPro" id="IPR036736">
    <property type="entry name" value="ACP-like_sf"/>
</dbReference>
<dbReference type="GO" id="GO:0006633">
    <property type="term" value="P:fatty acid biosynthetic process"/>
    <property type="evidence" value="ECO:0007669"/>
    <property type="project" value="InterPro"/>
</dbReference>
<dbReference type="PROSITE" id="PS00012">
    <property type="entry name" value="PHOSPHOPANTETHEINE"/>
    <property type="match status" value="3"/>
</dbReference>
<name>A0AB39QA64_9ACTN</name>
<dbReference type="InterPro" id="IPR016039">
    <property type="entry name" value="Thiolase-like"/>
</dbReference>
<protein>
    <submittedName>
        <fullName evidence="11">Type I polyketide synthase</fullName>
    </submittedName>
</protein>
<feature type="compositionally biased region" description="Low complexity" evidence="8">
    <location>
        <begin position="1251"/>
        <end position="1270"/>
    </location>
</feature>
<keyword evidence="4" id="KW-0808">Transferase</keyword>
<evidence type="ECO:0000256" key="1">
    <source>
        <dbReference type="ARBA" id="ARBA00001957"/>
    </source>
</evidence>
<dbReference type="InterPro" id="IPR057326">
    <property type="entry name" value="KR_dom"/>
</dbReference>
<dbReference type="Pfam" id="PF16197">
    <property type="entry name" value="KAsynt_C_assoc"/>
    <property type="match status" value="3"/>
</dbReference>
<keyword evidence="5" id="KW-0045">Antibiotic biosynthesis</keyword>